<dbReference type="Pfam" id="PF06827">
    <property type="entry name" value="zf-FPG_IleRS"/>
    <property type="match status" value="1"/>
</dbReference>
<comment type="caution">
    <text evidence="18">The sequence shown here is derived from an EMBL/GenBank/DDBJ whole genome shotgun (WGS) entry which is preliminary data.</text>
</comment>
<name>A0ABT0M6W1_9BACL</name>
<comment type="catalytic activity">
    <reaction evidence="14 15">
        <text>2'-deoxyribonucleotide-(2'-deoxyribose 5'-phosphate)-2'-deoxyribonucleotide-DNA = a 3'-end 2'-deoxyribonucleotide-(2,3-dehydro-2,3-deoxyribose 5'-phosphate)-DNA + a 5'-end 5'-phospho-2'-deoxyribonucleoside-DNA + H(+)</text>
        <dbReference type="Rhea" id="RHEA:66592"/>
        <dbReference type="Rhea" id="RHEA-COMP:13180"/>
        <dbReference type="Rhea" id="RHEA-COMP:16897"/>
        <dbReference type="Rhea" id="RHEA-COMP:17067"/>
        <dbReference type="ChEBI" id="CHEBI:15378"/>
        <dbReference type="ChEBI" id="CHEBI:136412"/>
        <dbReference type="ChEBI" id="CHEBI:157695"/>
        <dbReference type="ChEBI" id="CHEBI:167181"/>
        <dbReference type="EC" id="4.2.99.18"/>
    </reaction>
</comment>
<keyword evidence="19" id="KW-1185">Reference proteome</keyword>
<dbReference type="Pfam" id="PF06831">
    <property type="entry name" value="H2TH"/>
    <property type="match status" value="1"/>
</dbReference>
<feature type="active site" description="Proton donor; for beta-elimination activity" evidence="15">
    <location>
        <position position="60"/>
    </location>
</feature>
<dbReference type="InterPro" id="IPR020629">
    <property type="entry name" value="FPG_Glyclase"/>
</dbReference>
<evidence type="ECO:0000256" key="3">
    <source>
        <dbReference type="ARBA" id="ARBA00011245"/>
    </source>
</evidence>
<dbReference type="InterPro" id="IPR010979">
    <property type="entry name" value="Ribosomal_uS13-like_H2TH"/>
</dbReference>
<comment type="catalytic activity">
    <reaction evidence="1 15">
        <text>Hydrolysis of DNA containing ring-opened 7-methylguanine residues, releasing 2,6-diamino-4-hydroxy-5-(N-methyl)formamidopyrimidine.</text>
        <dbReference type="EC" id="3.2.2.23"/>
    </reaction>
</comment>
<keyword evidence="5 15" id="KW-0227">DNA damage</keyword>
<dbReference type="NCBIfam" id="NF002211">
    <property type="entry name" value="PRK01103.1"/>
    <property type="match status" value="1"/>
</dbReference>
<evidence type="ECO:0000313" key="18">
    <source>
        <dbReference type="EMBL" id="MCL1630600.1"/>
    </source>
</evidence>
<evidence type="ECO:0000256" key="15">
    <source>
        <dbReference type="HAMAP-Rule" id="MF_00103"/>
    </source>
</evidence>
<dbReference type="HAMAP" id="MF_00103">
    <property type="entry name" value="Fapy_DNA_glycosyl"/>
    <property type="match status" value="1"/>
</dbReference>
<dbReference type="InterPro" id="IPR015887">
    <property type="entry name" value="DNA_glyclase_Znf_dom_DNA_BS"/>
</dbReference>
<dbReference type="InterPro" id="IPR000214">
    <property type="entry name" value="Znf_DNA_glyclase/AP_lyase"/>
</dbReference>
<feature type="domain" description="FPG-type" evidence="16">
    <location>
        <begin position="240"/>
        <end position="274"/>
    </location>
</feature>
<feature type="domain" description="Formamidopyrimidine-DNA glycosylase catalytic" evidence="17">
    <location>
        <begin position="2"/>
        <end position="115"/>
    </location>
</feature>
<dbReference type="Gene3D" id="3.20.190.10">
    <property type="entry name" value="MutM-like, N-terminal"/>
    <property type="match status" value="1"/>
</dbReference>
<dbReference type="GO" id="GO:0008534">
    <property type="term" value="F:oxidized purine nucleobase lesion DNA N-glycosylase activity"/>
    <property type="evidence" value="ECO:0007669"/>
    <property type="project" value="UniProtKB-EC"/>
</dbReference>
<reference evidence="18 19" key="1">
    <citation type="submission" date="2022-05" db="EMBL/GenBank/DDBJ databases">
        <title>Sporolactobacillus sp nov CPB3-1, isolated from tree bark (Mangifera indica L.).</title>
        <authorList>
            <person name="Phuengjayaem S."/>
            <person name="Tanasupawat S."/>
        </authorList>
    </citation>
    <scope>NUCLEOTIDE SEQUENCE [LARGE SCALE GENOMIC DNA]</scope>
    <source>
        <strain evidence="18 19">CPB3-1</strain>
    </source>
</reference>
<dbReference type="SMART" id="SM01232">
    <property type="entry name" value="H2TH"/>
    <property type="match status" value="1"/>
</dbReference>
<feature type="binding site" evidence="15">
    <location>
        <position position="112"/>
    </location>
    <ligand>
        <name>DNA</name>
        <dbReference type="ChEBI" id="CHEBI:16991"/>
    </ligand>
</feature>
<dbReference type="InterPro" id="IPR012319">
    <property type="entry name" value="FPG_cat"/>
</dbReference>
<dbReference type="NCBIfam" id="TIGR00577">
    <property type="entry name" value="fpg"/>
    <property type="match status" value="1"/>
</dbReference>
<keyword evidence="6 15" id="KW-0863">Zinc-finger</keyword>
<keyword evidence="12 15" id="KW-0511">Multifunctional enzyme</keyword>
<keyword evidence="9 15" id="KW-0238">DNA-binding</keyword>
<evidence type="ECO:0000256" key="5">
    <source>
        <dbReference type="ARBA" id="ARBA00022763"/>
    </source>
</evidence>
<dbReference type="Pfam" id="PF01149">
    <property type="entry name" value="Fapy_DNA_glyco"/>
    <property type="match status" value="1"/>
</dbReference>
<dbReference type="SUPFAM" id="SSF46946">
    <property type="entry name" value="S13-like H2TH domain"/>
    <property type="match status" value="1"/>
</dbReference>
<dbReference type="PROSITE" id="PS51066">
    <property type="entry name" value="ZF_FPG_2"/>
    <property type="match status" value="1"/>
</dbReference>
<evidence type="ECO:0000313" key="19">
    <source>
        <dbReference type="Proteomes" id="UP001203004"/>
    </source>
</evidence>
<keyword evidence="7 15" id="KW-0378">Hydrolase</keyword>
<dbReference type="EMBL" id="JAMAST010000001">
    <property type="protein sequence ID" value="MCL1630600.1"/>
    <property type="molecule type" value="Genomic_DNA"/>
</dbReference>
<comment type="caution">
    <text evidence="15">Lacks conserved residue(s) required for the propagation of feature annotation.</text>
</comment>
<dbReference type="InterPro" id="IPR035937">
    <property type="entry name" value="FPG_N"/>
</dbReference>
<keyword evidence="4 15" id="KW-0479">Metal-binding</keyword>
<evidence type="ECO:0000256" key="1">
    <source>
        <dbReference type="ARBA" id="ARBA00001668"/>
    </source>
</evidence>
<evidence type="ECO:0000256" key="12">
    <source>
        <dbReference type="ARBA" id="ARBA00023268"/>
    </source>
</evidence>
<dbReference type="SUPFAM" id="SSF81624">
    <property type="entry name" value="N-terminal domain of MutM-like DNA repair proteins"/>
    <property type="match status" value="1"/>
</dbReference>
<evidence type="ECO:0000256" key="11">
    <source>
        <dbReference type="ARBA" id="ARBA00023239"/>
    </source>
</evidence>
<dbReference type="EC" id="3.2.2.23" evidence="15"/>
<evidence type="ECO:0000256" key="8">
    <source>
        <dbReference type="ARBA" id="ARBA00022833"/>
    </source>
</evidence>
<feature type="active site" description="Proton donor; for delta-elimination activity" evidence="15">
    <location>
        <position position="264"/>
    </location>
</feature>
<proteinExistence type="inferred from homology"/>
<gene>
    <name evidence="15 18" type="primary">mutM</name>
    <name evidence="15" type="synonym">fpg</name>
    <name evidence="18" type="ORF">M3N64_01355</name>
</gene>
<evidence type="ECO:0000259" key="16">
    <source>
        <dbReference type="PROSITE" id="PS51066"/>
    </source>
</evidence>
<dbReference type="InterPro" id="IPR010663">
    <property type="entry name" value="Znf_FPG/IleRS"/>
</dbReference>
<keyword evidence="10 15" id="KW-0234">DNA repair</keyword>
<comment type="cofactor">
    <cofactor evidence="15">
        <name>Zn(2+)</name>
        <dbReference type="ChEBI" id="CHEBI:29105"/>
    </cofactor>
    <text evidence="15">Binds 1 zinc ion per subunit.</text>
</comment>
<dbReference type="PROSITE" id="PS51068">
    <property type="entry name" value="FPG_CAT"/>
    <property type="match status" value="1"/>
</dbReference>
<evidence type="ECO:0000256" key="10">
    <source>
        <dbReference type="ARBA" id="ARBA00023204"/>
    </source>
</evidence>
<evidence type="ECO:0000256" key="2">
    <source>
        <dbReference type="ARBA" id="ARBA00009409"/>
    </source>
</evidence>
<evidence type="ECO:0000256" key="6">
    <source>
        <dbReference type="ARBA" id="ARBA00022771"/>
    </source>
</evidence>
<sequence>MPELPEVETVKRTLRMLALGKTVKEVEVRWPNIIRRPNDISQFKYALIGKTLRDVQRRGKFLLIHFDDLVLVSHLRMEGRYHLDPEQEPTDVYTHVIFHFTDRTALRYRDVRKFGTMHLFREGEEYKHLPLSKLGPEPLSPNLTAGYLEAAFHKTKRCVKQVLLDQTVVAGLGNIYVDESLFRAGIHPLVPACFLELKQLERLRQAIVDTLSEAVRLGGSTIRTFVNSQGQEGFFQQQLKVYGRSKEPCVRCGTLIEKIKVGGRGTHFCPVCQRKTDRT</sequence>
<dbReference type="CDD" id="cd08966">
    <property type="entry name" value="EcFpg-like_N"/>
    <property type="match status" value="1"/>
</dbReference>
<dbReference type="RefSeq" id="WP_249096078.1">
    <property type="nucleotide sequence ID" value="NZ_JAMAST010000001.1"/>
</dbReference>
<keyword evidence="11 15" id="KW-0456">Lyase</keyword>
<dbReference type="EC" id="4.2.99.18" evidence="15"/>
<dbReference type="InterPro" id="IPR015886">
    <property type="entry name" value="H2TH_FPG"/>
</dbReference>
<dbReference type="SUPFAM" id="SSF57716">
    <property type="entry name" value="Glucocorticoid receptor-like (DNA-binding domain)"/>
    <property type="match status" value="1"/>
</dbReference>
<evidence type="ECO:0000259" key="17">
    <source>
        <dbReference type="PROSITE" id="PS51068"/>
    </source>
</evidence>
<keyword evidence="13 15" id="KW-0326">Glycosidase</keyword>
<comment type="subunit">
    <text evidence="3 15">Monomer.</text>
</comment>
<comment type="function">
    <text evidence="15">Involved in base excision repair of DNA damaged by oxidation or by mutagenic agents. Acts as DNA glycosylase that recognizes and removes damaged bases. Has a preference for oxidized purines, such as 7,8-dihydro-8-oxoguanine (8-oxoG). Has AP (apurinic/apyrimidinic) lyase activity and introduces nicks in the DNA strand. Cleaves the DNA backbone by beta-delta elimination to generate a single-strand break at the site of the removed base with both 3'- and 5'-phosphates.</text>
</comment>
<dbReference type="SMART" id="SM00898">
    <property type="entry name" value="Fapy_DNA_glyco"/>
    <property type="match status" value="1"/>
</dbReference>
<feature type="active site" description="Schiff-base intermediate with DNA" evidence="15">
    <location>
        <position position="2"/>
    </location>
</feature>
<evidence type="ECO:0000256" key="4">
    <source>
        <dbReference type="ARBA" id="ARBA00022723"/>
    </source>
</evidence>
<feature type="active site" description="Proton donor" evidence="15">
    <location>
        <position position="3"/>
    </location>
</feature>
<accession>A0ABT0M6W1</accession>
<organism evidence="18 19">
    <name type="scientific">Sporolactobacillus mangiferae</name>
    <dbReference type="NCBI Taxonomy" id="2940498"/>
    <lineage>
        <taxon>Bacteria</taxon>
        <taxon>Bacillati</taxon>
        <taxon>Bacillota</taxon>
        <taxon>Bacilli</taxon>
        <taxon>Bacillales</taxon>
        <taxon>Sporolactobacillaceae</taxon>
        <taxon>Sporolactobacillus</taxon>
    </lineage>
</organism>
<dbReference type="PANTHER" id="PTHR22993">
    <property type="entry name" value="FORMAMIDOPYRIMIDINE-DNA GLYCOSYLASE"/>
    <property type="match status" value="1"/>
</dbReference>
<comment type="similarity">
    <text evidence="2 15">Belongs to the FPG family.</text>
</comment>
<keyword evidence="8 15" id="KW-0862">Zinc</keyword>
<dbReference type="PANTHER" id="PTHR22993:SF9">
    <property type="entry name" value="FORMAMIDOPYRIMIDINE-DNA GLYCOSYLASE"/>
    <property type="match status" value="1"/>
</dbReference>
<evidence type="ECO:0000256" key="7">
    <source>
        <dbReference type="ARBA" id="ARBA00022801"/>
    </source>
</evidence>
<protein>
    <recommendedName>
        <fullName evidence="15">Formamidopyrimidine-DNA glycosylase</fullName>
        <shortName evidence="15">Fapy-DNA glycosylase</shortName>
        <ecNumber evidence="15">3.2.2.23</ecNumber>
    </recommendedName>
    <alternativeName>
        <fullName evidence="15">DNA-(apurinic or apyrimidinic site) lyase MutM</fullName>
        <shortName evidence="15">AP lyase MutM</shortName>
        <ecNumber evidence="15">4.2.99.18</ecNumber>
    </alternativeName>
</protein>
<evidence type="ECO:0000256" key="9">
    <source>
        <dbReference type="ARBA" id="ARBA00023125"/>
    </source>
</evidence>
<evidence type="ECO:0000256" key="13">
    <source>
        <dbReference type="ARBA" id="ARBA00023295"/>
    </source>
</evidence>
<dbReference type="Proteomes" id="UP001203004">
    <property type="component" value="Unassembled WGS sequence"/>
</dbReference>
<dbReference type="PROSITE" id="PS01242">
    <property type="entry name" value="ZF_FPG_1"/>
    <property type="match status" value="1"/>
</dbReference>
<dbReference type="Gene3D" id="1.10.8.50">
    <property type="match status" value="1"/>
</dbReference>
<evidence type="ECO:0000256" key="14">
    <source>
        <dbReference type="ARBA" id="ARBA00044632"/>
    </source>
</evidence>